<dbReference type="EMBL" id="JADGJD010001683">
    <property type="protein sequence ID" value="KAJ3038956.1"/>
    <property type="molecule type" value="Genomic_DNA"/>
</dbReference>
<feature type="compositionally biased region" description="Basic and acidic residues" evidence="1">
    <location>
        <begin position="48"/>
        <end position="69"/>
    </location>
</feature>
<comment type="caution">
    <text evidence="2">The sequence shown here is derived from an EMBL/GenBank/DDBJ whole genome shotgun (WGS) entry which is preliminary data.</text>
</comment>
<sequence>GKKKKSVKGKERSDDRDLTSEEEKARRRAAKGKWVAVERDWWRGKEWEKRKAEERDLLDSETIADEHTGPGDSEERELHETMKASRDAHRRTNPWREQDSRAAQPDFLPPPDYEPGPSRLEETYTPTVEDLARAAVNRRRRRHQMKKKKERHQLHLTTETQTRSDLHAPTFGQEIRELEYRKVRAKHRRGEDSRLAEVGKEEWRAVKQRKGVHGIGLGEEERRRRSSSVTNYKEYASDRDWDPKMDAEPSRDQY</sequence>
<feature type="non-terminal residue" evidence="2">
    <location>
        <position position="1"/>
    </location>
</feature>
<feature type="region of interest" description="Disordered" evidence="1">
    <location>
        <begin position="1"/>
        <end position="34"/>
    </location>
</feature>
<accession>A0AAD5S4I8</accession>
<keyword evidence="3" id="KW-1185">Reference proteome</keyword>
<reference evidence="2" key="1">
    <citation type="submission" date="2020-05" db="EMBL/GenBank/DDBJ databases">
        <title>Phylogenomic resolution of chytrid fungi.</title>
        <authorList>
            <person name="Stajich J.E."/>
            <person name="Amses K."/>
            <person name="Simmons R."/>
            <person name="Seto K."/>
            <person name="Myers J."/>
            <person name="Bonds A."/>
            <person name="Quandt C.A."/>
            <person name="Barry K."/>
            <person name="Liu P."/>
            <person name="Grigoriev I."/>
            <person name="Longcore J.E."/>
            <person name="James T.Y."/>
        </authorList>
    </citation>
    <scope>NUCLEOTIDE SEQUENCE</scope>
    <source>
        <strain evidence="2">JEL0318</strain>
    </source>
</reference>
<feature type="compositionally biased region" description="Basic and acidic residues" evidence="1">
    <location>
        <begin position="235"/>
        <end position="254"/>
    </location>
</feature>
<dbReference type="Proteomes" id="UP001212841">
    <property type="component" value="Unassembled WGS sequence"/>
</dbReference>
<feature type="region of interest" description="Disordered" evidence="1">
    <location>
        <begin position="210"/>
        <end position="254"/>
    </location>
</feature>
<proteinExistence type="predicted"/>
<feature type="region of interest" description="Disordered" evidence="1">
    <location>
        <begin position="48"/>
        <end position="171"/>
    </location>
</feature>
<evidence type="ECO:0000313" key="2">
    <source>
        <dbReference type="EMBL" id="KAJ3038956.1"/>
    </source>
</evidence>
<dbReference type="AlphaFoldDB" id="A0AAD5S4I8"/>
<organism evidence="2 3">
    <name type="scientific">Rhizophlyctis rosea</name>
    <dbReference type="NCBI Taxonomy" id="64517"/>
    <lineage>
        <taxon>Eukaryota</taxon>
        <taxon>Fungi</taxon>
        <taxon>Fungi incertae sedis</taxon>
        <taxon>Chytridiomycota</taxon>
        <taxon>Chytridiomycota incertae sedis</taxon>
        <taxon>Chytridiomycetes</taxon>
        <taxon>Rhizophlyctidales</taxon>
        <taxon>Rhizophlyctidaceae</taxon>
        <taxon>Rhizophlyctis</taxon>
    </lineage>
</organism>
<evidence type="ECO:0000256" key="1">
    <source>
        <dbReference type="SAM" id="MobiDB-lite"/>
    </source>
</evidence>
<name>A0AAD5S4I8_9FUNG</name>
<feature type="compositionally biased region" description="Basic and acidic residues" evidence="1">
    <location>
        <begin position="8"/>
        <end position="25"/>
    </location>
</feature>
<evidence type="ECO:0000313" key="3">
    <source>
        <dbReference type="Proteomes" id="UP001212841"/>
    </source>
</evidence>
<feature type="compositionally biased region" description="Basic residues" evidence="1">
    <location>
        <begin position="136"/>
        <end position="154"/>
    </location>
</feature>
<feature type="compositionally biased region" description="Basic and acidic residues" evidence="1">
    <location>
        <begin position="76"/>
        <end position="87"/>
    </location>
</feature>
<feature type="non-terminal residue" evidence="2">
    <location>
        <position position="254"/>
    </location>
</feature>
<gene>
    <name evidence="2" type="ORF">HK097_002992</name>
</gene>
<protein>
    <submittedName>
        <fullName evidence="2">Uncharacterized protein</fullName>
    </submittedName>
</protein>